<evidence type="ECO:0000259" key="2">
    <source>
        <dbReference type="Pfam" id="PF23477"/>
    </source>
</evidence>
<dbReference type="EMBL" id="MFLF01000007">
    <property type="protein sequence ID" value="OGG60352.1"/>
    <property type="molecule type" value="Genomic_DNA"/>
</dbReference>
<feature type="region of interest" description="Disordered" evidence="1">
    <location>
        <begin position="173"/>
        <end position="197"/>
    </location>
</feature>
<dbReference type="InterPro" id="IPR026363">
    <property type="entry name" value="CxxC-x17-CxxC_dom"/>
</dbReference>
<evidence type="ECO:0000313" key="3">
    <source>
        <dbReference type="EMBL" id="OGG60352.1"/>
    </source>
</evidence>
<reference evidence="3 4" key="1">
    <citation type="journal article" date="2016" name="Nat. Commun.">
        <title>Thousands of microbial genomes shed light on interconnected biogeochemical processes in an aquifer system.</title>
        <authorList>
            <person name="Anantharaman K."/>
            <person name="Brown C.T."/>
            <person name="Hug L.A."/>
            <person name="Sharon I."/>
            <person name="Castelle C.J."/>
            <person name="Probst A.J."/>
            <person name="Thomas B.C."/>
            <person name="Singh A."/>
            <person name="Wilkins M.J."/>
            <person name="Karaoz U."/>
            <person name="Brodie E.L."/>
            <person name="Williams K.H."/>
            <person name="Hubbard S.S."/>
            <person name="Banfield J.F."/>
        </authorList>
    </citation>
    <scope>NUCLEOTIDE SEQUENCE [LARGE SCALE GENOMIC DNA]</scope>
</reference>
<dbReference type="Proteomes" id="UP000178794">
    <property type="component" value="Unassembled WGS sequence"/>
</dbReference>
<accession>A0A1F6DH43</accession>
<dbReference type="NCBIfam" id="TIGR04272">
    <property type="entry name" value="cxxc_cxxc_Mbark"/>
    <property type="match status" value="1"/>
</dbReference>
<dbReference type="STRING" id="1798492.A3C89_03810"/>
<evidence type="ECO:0000256" key="1">
    <source>
        <dbReference type="SAM" id="MobiDB-lite"/>
    </source>
</evidence>
<evidence type="ECO:0000313" key="4">
    <source>
        <dbReference type="Proteomes" id="UP000178794"/>
    </source>
</evidence>
<sequence>MKNFKDNKSFGSRGSFGSDKRGGGFDRGRGGFSGGNRPSFGGGNRPSYGGNRSSFGDDRKSEVFKATCADCQKQCEVPFRPSGDRPVFCSDCFGEKRGASEDTRSNFESRSTYRDAAKPAYKEAPKVDLSVVLAKLDTLIAAVEKLTAAQKEAVQPVVAEVVAEETVAPKAKKVAKKTAAEKKPAKKVASKKAVVKK</sequence>
<protein>
    <recommendedName>
        <fullName evidence="2">CxxC-x17-CxxC domain-containing protein</fullName>
    </recommendedName>
</protein>
<feature type="compositionally biased region" description="Basic and acidic residues" evidence="1">
    <location>
        <begin position="18"/>
        <end position="29"/>
    </location>
</feature>
<feature type="compositionally biased region" description="Basic residues" evidence="1">
    <location>
        <begin position="184"/>
        <end position="197"/>
    </location>
</feature>
<feature type="domain" description="CxxC-x17-CxxC" evidence="2">
    <location>
        <begin position="62"/>
        <end position="97"/>
    </location>
</feature>
<proteinExistence type="predicted"/>
<dbReference type="AlphaFoldDB" id="A0A1F6DH43"/>
<feature type="compositionally biased region" description="Gly residues" evidence="1">
    <location>
        <begin position="30"/>
        <end position="44"/>
    </location>
</feature>
<comment type="caution">
    <text evidence="3">The sequence shown here is derived from an EMBL/GenBank/DDBJ whole genome shotgun (WGS) entry which is preliminary data.</text>
</comment>
<gene>
    <name evidence="3" type="ORF">A3C89_03810</name>
</gene>
<dbReference type="Pfam" id="PF23477">
    <property type="entry name" value="zf_Tbcl_2"/>
    <property type="match status" value="1"/>
</dbReference>
<organism evidence="3 4">
    <name type="scientific">Candidatus Kaiserbacteria bacterium RIFCSPHIGHO2_02_FULL_50_50</name>
    <dbReference type="NCBI Taxonomy" id="1798492"/>
    <lineage>
        <taxon>Bacteria</taxon>
        <taxon>Candidatus Kaiseribacteriota</taxon>
    </lineage>
</organism>
<feature type="region of interest" description="Disordered" evidence="1">
    <location>
        <begin position="1"/>
        <end position="56"/>
    </location>
</feature>
<name>A0A1F6DH43_9BACT</name>